<evidence type="ECO:0000256" key="1">
    <source>
        <dbReference type="SAM" id="MobiDB-lite"/>
    </source>
</evidence>
<dbReference type="EMBL" id="JAOTJD010000026">
    <property type="protein sequence ID" value="MFD3265086.1"/>
    <property type="molecule type" value="Genomic_DNA"/>
</dbReference>
<evidence type="ECO:0000313" key="4">
    <source>
        <dbReference type="Proteomes" id="UP001598130"/>
    </source>
</evidence>
<keyword evidence="3" id="KW-0378">Hydrolase</keyword>
<protein>
    <submittedName>
        <fullName evidence="3">DNA/RNA non-specific endonuclease</fullName>
    </submittedName>
</protein>
<feature type="region of interest" description="Disordered" evidence="1">
    <location>
        <begin position="196"/>
        <end position="223"/>
    </location>
</feature>
<comment type="caution">
    <text evidence="3">The sequence shown here is derived from an EMBL/GenBank/DDBJ whole genome shotgun (WGS) entry which is preliminary data.</text>
</comment>
<keyword evidence="4" id="KW-1185">Reference proteome</keyword>
<dbReference type="RefSeq" id="WP_377370574.1">
    <property type="nucleotide sequence ID" value="NZ_JAOTJD010000026.1"/>
</dbReference>
<feature type="compositionally biased region" description="Polar residues" evidence="1">
    <location>
        <begin position="196"/>
        <end position="205"/>
    </location>
</feature>
<organism evidence="3 4">
    <name type="scientific">Phenylobacterium ferrooxidans</name>
    <dbReference type="NCBI Taxonomy" id="2982689"/>
    <lineage>
        <taxon>Bacteria</taxon>
        <taxon>Pseudomonadati</taxon>
        <taxon>Pseudomonadota</taxon>
        <taxon>Alphaproteobacteria</taxon>
        <taxon>Caulobacterales</taxon>
        <taxon>Caulobacteraceae</taxon>
        <taxon>Phenylobacterium</taxon>
    </lineage>
</organism>
<dbReference type="Gene3D" id="3.40.570.10">
    <property type="entry name" value="Extracellular Endonuclease, subunit A"/>
    <property type="match status" value="1"/>
</dbReference>
<proteinExistence type="predicted"/>
<gene>
    <name evidence="3" type="ORF">OCL97_14090</name>
</gene>
<accession>A0ABW6CTQ9</accession>
<dbReference type="InterPro" id="IPR044927">
    <property type="entry name" value="Endonuclea_NS_2"/>
</dbReference>
<reference evidence="3 4" key="1">
    <citation type="submission" date="2022-09" db="EMBL/GenBank/DDBJ databases">
        <title>New species of Phenylobacterium.</title>
        <authorList>
            <person name="Mieszkin S."/>
        </authorList>
    </citation>
    <scope>NUCLEOTIDE SEQUENCE [LARGE SCALE GENOMIC DNA]</scope>
    <source>
        <strain evidence="3 4">HK31-G</strain>
    </source>
</reference>
<dbReference type="Pfam" id="PF13930">
    <property type="entry name" value="Endonuclea_NS_2"/>
    <property type="match status" value="1"/>
</dbReference>
<sequence>MTKIAKGKPRSLPDPAAEPYDDLARKHLPSQGAKTPLPALAAATFPPIDSRLALLNRAARPNPYVTIGGRTYKGSDNGRANVLVPIGDLLLSPAEFANRQRMARRAMFMANNPLGSAAYAIATLAKRSPQARDGALMVGSVVDAAMMGATSRLALVPRMPTSRRPVLAPPLVKQPEVRHGRPTSLGQATGLVATLTSSTVDSGTKANRRQTPPGWQGNGRTHNQARGHLHAKQLGGSGRGPLDLVTLTQNPTNSSLMARFENEMKRRVLAGEVIEYTAMPLYNPGVLPPARVLLAALGTRGAPVARIVENPAGKKRE</sequence>
<name>A0ABW6CTQ9_9CAUL</name>
<keyword evidence="3" id="KW-0540">Nuclease</keyword>
<dbReference type="Proteomes" id="UP001598130">
    <property type="component" value="Unassembled WGS sequence"/>
</dbReference>
<keyword evidence="3" id="KW-0255">Endonuclease</keyword>
<evidence type="ECO:0000313" key="3">
    <source>
        <dbReference type="EMBL" id="MFD3265086.1"/>
    </source>
</evidence>
<evidence type="ECO:0000259" key="2">
    <source>
        <dbReference type="Pfam" id="PF13930"/>
    </source>
</evidence>
<dbReference type="InterPro" id="IPR044929">
    <property type="entry name" value="DNA/RNA_non-sp_Endonuclease_sf"/>
</dbReference>
<feature type="domain" description="Type VII secretion system protein EssD-like" evidence="2">
    <location>
        <begin position="184"/>
        <end position="285"/>
    </location>
</feature>
<feature type="region of interest" description="Disordered" evidence="1">
    <location>
        <begin position="1"/>
        <end position="22"/>
    </location>
</feature>
<dbReference type="GO" id="GO:0004519">
    <property type="term" value="F:endonuclease activity"/>
    <property type="evidence" value="ECO:0007669"/>
    <property type="project" value="UniProtKB-KW"/>
</dbReference>